<dbReference type="Proteomes" id="UP000189370">
    <property type="component" value="Unassembled WGS sequence"/>
</dbReference>
<dbReference type="AlphaFoldDB" id="A0A1S8B0D3"/>
<accession>A0A1S8B0D3</accession>
<protein>
    <submittedName>
        <fullName evidence="3">Alpha/beta hydrolase</fullName>
    </submittedName>
</protein>
<evidence type="ECO:0000313" key="4">
    <source>
        <dbReference type="Proteomes" id="UP000189370"/>
    </source>
</evidence>
<dbReference type="RefSeq" id="WP_076147666.1">
    <property type="nucleotide sequence ID" value="NZ_LWLN01000001.1"/>
</dbReference>
<keyword evidence="3" id="KW-0378">Hydrolase</keyword>
<evidence type="ECO:0000256" key="1">
    <source>
        <dbReference type="SAM" id="MobiDB-lite"/>
    </source>
</evidence>
<dbReference type="InterPro" id="IPR000639">
    <property type="entry name" value="Epox_hydrolase-like"/>
</dbReference>
<proteinExistence type="predicted"/>
<evidence type="ECO:0000313" key="3">
    <source>
        <dbReference type="EMBL" id="OLZ42327.1"/>
    </source>
</evidence>
<dbReference type="InterPro" id="IPR029058">
    <property type="entry name" value="AB_hydrolase_fold"/>
</dbReference>
<dbReference type="GO" id="GO:0016787">
    <property type="term" value="F:hydrolase activity"/>
    <property type="evidence" value="ECO:0007669"/>
    <property type="project" value="UniProtKB-KW"/>
</dbReference>
<dbReference type="PANTHER" id="PTHR46438">
    <property type="entry name" value="ALPHA/BETA-HYDROLASES SUPERFAMILY PROTEIN"/>
    <property type="match status" value="1"/>
</dbReference>
<feature type="region of interest" description="Disordered" evidence="1">
    <location>
        <begin position="277"/>
        <end position="303"/>
    </location>
</feature>
<name>A0A1S8B0D3_9EURY</name>
<dbReference type="PRINTS" id="PR00111">
    <property type="entry name" value="ABHYDROLASE"/>
</dbReference>
<keyword evidence="4" id="KW-1185">Reference proteome</keyword>
<comment type="caution">
    <text evidence="3">The sequence shown here is derived from an EMBL/GenBank/DDBJ whole genome shotgun (WGS) entry which is preliminary data.</text>
</comment>
<dbReference type="InterPro" id="IPR000073">
    <property type="entry name" value="AB_hydrolase_1"/>
</dbReference>
<dbReference type="SUPFAM" id="SSF53474">
    <property type="entry name" value="alpha/beta-Hydrolases"/>
    <property type="match status" value="1"/>
</dbReference>
<dbReference type="EMBL" id="LWLN01000001">
    <property type="protein sequence ID" value="OLZ42327.1"/>
    <property type="molecule type" value="Genomic_DNA"/>
</dbReference>
<dbReference type="Gene3D" id="3.40.50.1820">
    <property type="entry name" value="alpha/beta hydrolase"/>
    <property type="match status" value="1"/>
</dbReference>
<dbReference type="OrthoDB" id="9890at2157"/>
<organism evidence="3 4">
    <name type="scientific">Natrinema saccharevitans</name>
    <dbReference type="NCBI Taxonomy" id="301967"/>
    <lineage>
        <taxon>Archaea</taxon>
        <taxon>Methanobacteriati</taxon>
        <taxon>Methanobacteriota</taxon>
        <taxon>Stenosarchaea group</taxon>
        <taxon>Halobacteria</taxon>
        <taxon>Halobacteriales</taxon>
        <taxon>Natrialbaceae</taxon>
        <taxon>Natrinema</taxon>
    </lineage>
</organism>
<dbReference type="PRINTS" id="PR00412">
    <property type="entry name" value="EPOXHYDRLASE"/>
</dbReference>
<gene>
    <name evidence="3" type="ORF">A6E15_15735</name>
</gene>
<reference evidence="4" key="1">
    <citation type="submission" date="2016-04" db="EMBL/GenBank/DDBJ databases">
        <authorList>
            <person name="Chen S.-C."/>
            <person name="Lai M.-C."/>
        </authorList>
    </citation>
    <scope>NUCLEOTIDE SEQUENCE [LARGE SCALE GENOMIC DNA]</scope>
    <source>
        <strain evidence="4">AB14</strain>
    </source>
</reference>
<dbReference type="Pfam" id="PF00561">
    <property type="entry name" value="Abhydrolase_1"/>
    <property type="match status" value="1"/>
</dbReference>
<feature type="domain" description="AB hydrolase-1" evidence="2">
    <location>
        <begin position="24"/>
        <end position="263"/>
    </location>
</feature>
<evidence type="ECO:0000259" key="2">
    <source>
        <dbReference type="Pfam" id="PF00561"/>
    </source>
</evidence>
<dbReference type="STRING" id="301967.A6E15_15735"/>
<sequence length="303" mass="33007">MSGTGVATIDSCRIAYRRAGTDGPPVVLCHGAGIDDATVSWRHAIDALADEYRVYAIDWPEYGNSSGDVTHTVDGYIGVLEGFLETLPFDRVTLAGISMGGGVALGYTLANPDRVEGLALIDSYGLGDRLPSALQWKVLSRFPGATEFGKIAASASPRSVRLVLNSLVADADALPEPFVADVRRKLQEPGSIQAFKQFQDNELSFNGRVATNYVDDLPDLSVPTLLVHGRQDPLVPLEWSQRAAKRIPEAELEVIEDCGHWAPRERPDRFNEILEDWLPDPRHAPEPQYTKEGMPGVTRASGD</sequence>